<dbReference type="Pfam" id="PF00355">
    <property type="entry name" value="Rieske"/>
    <property type="match status" value="1"/>
</dbReference>
<evidence type="ECO:0000313" key="25">
    <source>
        <dbReference type="Proteomes" id="UP000005324"/>
    </source>
</evidence>
<evidence type="ECO:0000256" key="13">
    <source>
        <dbReference type="ARBA" id="ARBA00022982"/>
    </source>
</evidence>
<evidence type="ECO:0000256" key="16">
    <source>
        <dbReference type="ARBA" id="ARBA00023014"/>
    </source>
</evidence>
<dbReference type="AlphaFoldDB" id="D5RT77"/>
<evidence type="ECO:0000256" key="22">
    <source>
        <dbReference type="SAM" id="MobiDB-lite"/>
    </source>
</evidence>
<evidence type="ECO:0000256" key="2">
    <source>
        <dbReference type="ARBA" id="ARBA00004162"/>
    </source>
</evidence>
<feature type="domain" description="Rieske" evidence="23">
    <location>
        <begin position="96"/>
        <end position="192"/>
    </location>
</feature>
<evidence type="ECO:0000256" key="6">
    <source>
        <dbReference type="ARBA" id="ARBA00019816"/>
    </source>
</evidence>
<evidence type="ECO:0000256" key="21">
    <source>
        <dbReference type="RuleBase" id="RU004497"/>
    </source>
</evidence>
<dbReference type="CDD" id="cd03470">
    <property type="entry name" value="Rieske_cytochrome_bc1"/>
    <property type="match status" value="1"/>
</dbReference>
<dbReference type="InterPro" id="IPR036922">
    <property type="entry name" value="Rieske_2Fe-2S_sf"/>
</dbReference>
<comment type="cofactor">
    <cofactor evidence="20">
        <name>[2Fe-2S] cluster</name>
        <dbReference type="ChEBI" id="CHEBI:190135"/>
    </cofactor>
    <text evidence="20">Binds 1 [2Fe-2S] cluster per subunit.</text>
</comment>
<dbReference type="GO" id="GO:0046872">
    <property type="term" value="F:metal ion binding"/>
    <property type="evidence" value="ECO:0007669"/>
    <property type="project" value="UniProtKB-KW"/>
</dbReference>
<keyword evidence="8" id="KW-1003">Cell membrane</keyword>
<dbReference type="FunFam" id="2.102.10.10:FF:000001">
    <property type="entry name" value="Cytochrome b-c1 complex subunit Rieske, mitochondrial"/>
    <property type="match status" value="1"/>
</dbReference>
<keyword evidence="15" id="KW-0408">Iron</keyword>
<evidence type="ECO:0000256" key="3">
    <source>
        <dbReference type="ARBA" id="ARBA00010651"/>
    </source>
</evidence>
<dbReference type="Gene3D" id="1.20.5.510">
    <property type="entry name" value="Single helix bin"/>
    <property type="match status" value="1"/>
</dbReference>
<name>D5RT77_9PROT</name>
<accession>D5RT77</accession>
<comment type="similarity">
    <text evidence="3">Belongs to the Rieske iron-sulfur protein family.</text>
</comment>
<dbReference type="InterPro" id="IPR005805">
    <property type="entry name" value="Rieske_Fe-S_prot_C"/>
</dbReference>
<dbReference type="NCBIfam" id="TIGR01416">
    <property type="entry name" value="Rieske_proteo"/>
    <property type="match status" value="1"/>
</dbReference>
<comment type="subcellular location">
    <subcellularLocation>
        <location evidence="2">Cell membrane</location>
        <topology evidence="2">Single-pass membrane protein</topology>
    </subcellularLocation>
</comment>
<keyword evidence="17 20" id="KW-0472">Membrane</keyword>
<dbReference type="InterPro" id="IPR014349">
    <property type="entry name" value="Rieske_Fe-S_prot"/>
</dbReference>
<dbReference type="OrthoDB" id="9767869at2"/>
<evidence type="ECO:0000256" key="17">
    <source>
        <dbReference type="ARBA" id="ARBA00023136"/>
    </source>
</evidence>
<evidence type="ECO:0000256" key="7">
    <source>
        <dbReference type="ARBA" id="ARBA00022448"/>
    </source>
</evidence>
<keyword evidence="10" id="KW-0001">2Fe-2S</keyword>
<protein>
    <recommendedName>
        <fullName evidence="6 20">Ubiquinol-cytochrome c reductase iron-sulfur subunit</fullName>
        <ecNumber evidence="5 20">7.1.1.8</ecNumber>
    </recommendedName>
</protein>
<keyword evidence="24" id="KW-0560">Oxidoreductase</keyword>
<evidence type="ECO:0000256" key="20">
    <source>
        <dbReference type="RuleBase" id="RU004494"/>
    </source>
</evidence>
<evidence type="ECO:0000256" key="9">
    <source>
        <dbReference type="ARBA" id="ARBA00022692"/>
    </source>
</evidence>
<dbReference type="InterPro" id="IPR017941">
    <property type="entry name" value="Rieske_2Fe-2S"/>
</dbReference>
<evidence type="ECO:0000256" key="5">
    <source>
        <dbReference type="ARBA" id="ARBA00012951"/>
    </source>
</evidence>
<proteinExistence type="inferred from homology"/>
<dbReference type="Gene3D" id="2.102.10.10">
    <property type="entry name" value="Rieske [2Fe-2S] iron-sulphur domain"/>
    <property type="match status" value="1"/>
</dbReference>
<dbReference type="GO" id="GO:0008121">
    <property type="term" value="F:quinol-cytochrome-c reductase activity"/>
    <property type="evidence" value="ECO:0007669"/>
    <property type="project" value="UniProtKB-EC"/>
</dbReference>
<keyword evidence="9 20" id="KW-0812">Transmembrane</keyword>
<dbReference type="SUPFAM" id="SSF50022">
    <property type="entry name" value="ISP domain"/>
    <property type="match status" value="1"/>
</dbReference>
<feature type="transmembrane region" description="Helical" evidence="20">
    <location>
        <begin position="31"/>
        <end position="52"/>
    </location>
</feature>
<reference evidence="24 25" key="1">
    <citation type="submission" date="2010-04" db="EMBL/GenBank/DDBJ databases">
        <authorList>
            <person name="Qin X."/>
            <person name="Bachman B."/>
            <person name="Battles P."/>
            <person name="Bell A."/>
            <person name="Bess C."/>
            <person name="Bickham C."/>
            <person name="Chaboub L."/>
            <person name="Chen D."/>
            <person name="Coyle M."/>
            <person name="Deiros D.R."/>
            <person name="Dinh H."/>
            <person name="Forbes L."/>
            <person name="Fowler G."/>
            <person name="Francisco L."/>
            <person name="Fu Q."/>
            <person name="Gubbala S."/>
            <person name="Hale W."/>
            <person name="Han Y."/>
            <person name="Hemphill L."/>
            <person name="Highlander S.K."/>
            <person name="Hirani K."/>
            <person name="Hogues M."/>
            <person name="Jackson L."/>
            <person name="Jakkamsetti A."/>
            <person name="Javaid M."/>
            <person name="Jiang H."/>
            <person name="Korchina V."/>
            <person name="Kovar C."/>
            <person name="Lara F."/>
            <person name="Lee S."/>
            <person name="Mata R."/>
            <person name="Mathew T."/>
            <person name="Moen C."/>
            <person name="Morales K."/>
            <person name="Munidasa M."/>
            <person name="Nazareth L."/>
            <person name="Ngo R."/>
            <person name="Nguyen L."/>
            <person name="Okwuonu G."/>
            <person name="Ongeri F."/>
            <person name="Patil S."/>
            <person name="Petrosino J."/>
            <person name="Pham C."/>
            <person name="Pham P."/>
            <person name="Pu L.-L."/>
            <person name="Puazo M."/>
            <person name="Raj R."/>
            <person name="Reid J."/>
            <person name="Rouhana J."/>
            <person name="Saada N."/>
            <person name="Shang Y."/>
            <person name="Simmons D."/>
            <person name="Thornton R."/>
            <person name="Warren J."/>
            <person name="Weissenberger G."/>
            <person name="Zhang J."/>
            <person name="Zhang L."/>
            <person name="Zhou C."/>
            <person name="Zhu D."/>
            <person name="Muzny D."/>
            <person name="Worley K."/>
            <person name="Gibbs R."/>
        </authorList>
    </citation>
    <scope>NUCLEOTIDE SEQUENCE [LARGE SCALE GENOMIC DNA]</scope>
    <source>
        <strain evidence="24 25">ATCC 49957</strain>
    </source>
</reference>
<dbReference type="PANTHER" id="PTHR10134">
    <property type="entry name" value="CYTOCHROME B-C1 COMPLEX SUBUNIT RIESKE, MITOCHONDRIAL"/>
    <property type="match status" value="1"/>
</dbReference>
<evidence type="ECO:0000256" key="19">
    <source>
        <dbReference type="ARBA" id="ARBA00029351"/>
    </source>
</evidence>
<evidence type="ECO:0000256" key="8">
    <source>
        <dbReference type="ARBA" id="ARBA00022475"/>
    </source>
</evidence>
<comment type="miscellaneous">
    <text evidence="20">The Rieske protein is a high potential 2Fe-2S protein.</text>
</comment>
<dbReference type="EMBL" id="ADVL01000782">
    <property type="protein sequence ID" value="EFH09486.1"/>
    <property type="molecule type" value="Genomic_DNA"/>
</dbReference>
<dbReference type="GO" id="GO:0051537">
    <property type="term" value="F:2 iron, 2 sulfur cluster binding"/>
    <property type="evidence" value="ECO:0007669"/>
    <property type="project" value="UniProtKB-KW"/>
</dbReference>
<keyword evidence="14 20" id="KW-1133">Transmembrane helix</keyword>
<feature type="compositionally biased region" description="Polar residues" evidence="22">
    <location>
        <begin position="1"/>
        <end position="11"/>
    </location>
</feature>
<dbReference type="GO" id="GO:0016491">
    <property type="term" value="F:oxidoreductase activity"/>
    <property type="evidence" value="ECO:0007669"/>
    <property type="project" value="UniProtKB-KW"/>
</dbReference>
<comment type="function">
    <text evidence="1">Component of the ubiquinol-cytochrome c reductase complex (complex III or cytochrome b-c1 complex), which is a respiratory chain that generates an electrochemical potential coupled to ATP synthesis.</text>
</comment>
<keyword evidence="16" id="KW-0411">Iron-sulfur</keyword>
<keyword evidence="13 20" id="KW-0249">Electron transport</keyword>
<gene>
    <name evidence="24" type="primary">petA</name>
    <name evidence="24" type="ORF">HMPREF0731_4289</name>
</gene>
<evidence type="ECO:0000256" key="10">
    <source>
        <dbReference type="ARBA" id="ARBA00022714"/>
    </source>
</evidence>
<feature type="region of interest" description="Disordered" evidence="22">
    <location>
        <begin position="1"/>
        <end position="28"/>
    </location>
</feature>
<sequence length="194" mass="20687">MADTLAPSSSPHAGHTPGGGDHGPEGTKRDFLKLVAGSFAAVGVGAIVWPFIHSMNPAKDVLALASTDVPLSHIAEGQAVTVMWRGKPVFVRHRTANEIQEAESVPLGELRDPQPDSARVQRKPWLVVLGVCTHLGCVPLGQKPTDARGDFGGWFCPCHGSHYDTSGRIRRGPAPTNLAVPEYNFTSDTQIRIG</sequence>
<dbReference type="Proteomes" id="UP000005324">
    <property type="component" value="Unassembled WGS sequence"/>
</dbReference>
<keyword evidence="25" id="KW-1185">Reference proteome</keyword>
<comment type="subunit">
    <text evidence="4 21">The main subunits of complex b-c1 are: cytochrome b, cytochrome c1 and the Rieske protein.</text>
</comment>
<evidence type="ECO:0000259" key="23">
    <source>
        <dbReference type="PROSITE" id="PS51296"/>
    </source>
</evidence>
<dbReference type="GO" id="GO:0005886">
    <property type="term" value="C:plasma membrane"/>
    <property type="evidence" value="ECO:0007669"/>
    <property type="project" value="UniProtKB-SubCell"/>
</dbReference>
<dbReference type="PROSITE" id="PS51296">
    <property type="entry name" value="RIESKE"/>
    <property type="match status" value="1"/>
</dbReference>
<evidence type="ECO:0000256" key="14">
    <source>
        <dbReference type="ARBA" id="ARBA00022989"/>
    </source>
</evidence>
<comment type="caution">
    <text evidence="24">The sequence shown here is derived from an EMBL/GenBank/DDBJ whole genome shotgun (WGS) entry which is preliminary data.</text>
</comment>
<dbReference type="RefSeq" id="WP_007003319.1">
    <property type="nucleotide sequence ID" value="NZ_GG770777.1"/>
</dbReference>
<evidence type="ECO:0000256" key="18">
    <source>
        <dbReference type="ARBA" id="ARBA00023157"/>
    </source>
</evidence>
<evidence type="ECO:0000256" key="4">
    <source>
        <dbReference type="ARBA" id="ARBA00011649"/>
    </source>
</evidence>
<dbReference type="Pfam" id="PF10399">
    <property type="entry name" value="UCR_Fe-S_N"/>
    <property type="match status" value="1"/>
</dbReference>
<keyword evidence="12" id="KW-1278">Translocase</keyword>
<keyword evidence="11" id="KW-0479">Metal-binding</keyword>
<organism evidence="24 25">
    <name type="scientific">Pseudoroseomonas cervicalis ATCC 49957</name>
    <dbReference type="NCBI Taxonomy" id="525371"/>
    <lineage>
        <taxon>Bacteria</taxon>
        <taxon>Pseudomonadati</taxon>
        <taxon>Pseudomonadota</taxon>
        <taxon>Alphaproteobacteria</taxon>
        <taxon>Acetobacterales</taxon>
        <taxon>Roseomonadaceae</taxon>
        <taxon>Roseomonas</taxon>
    </lineage>
</organism>
<evidence type="ECO:0000256" key="12">
    <source>
        <dbReference type="ARBA" id="ARBA00022967"/>
    </source>
</evidence>
<dbReference type="InterPro" id="IPR006317">
    <property type="entry name" value="Ubiquinol_cyt_c_Rdtase_Fe-S-su"/>
</dbReference>
<evidence type="ECO:0000256" key="1">
    <source>
        <dbReference type="ARBA" id="ARBA00002444"/>
    </source>
</evidence>
<evidence type="ECO:0000256" key="11">
    <source>
        <dbReference type="ARBA" id="ARBA00022723"/>
    </source>
</evidence>
<dbReference type="EC" id="7.1.1.8" evidence="5 20"/>
<evidence type="ECO:0000256" key="15">
    <source>
        <dbReference type="ARBA" id="ARBA00023004"/>
    </source>
</evidence>
<dbReference type="PRINTS" id="PR00162">
    <property type="entry name" value="RIESKE"/>
</dbReference>
<keyword evidence="7 20" id="KW-0813">Transport</keyword>
<keyword evidence="18" id="KW-1015">Disulfide bond</keyword>
<dbReference type="InterPro" id="IPR019470">
    <property type="entry name" value="Ubiq_cytC_Rdtase_Fe-S_su_TAT"/>
</dbReference>
<comment type="catalytic activity">
    <reaction evidence="19 20">
        <text>a quinol + 2 Fe(III)-[cytochrome c](out) = a quinone + 2 Fe(II)-[cytochrome c](out) + 2 H(+)(out)</text>
        <dbReference type="Rhea" id="RHEA:11484"/>
        <dbReference type="Rhea" id="RHEA-COMP:10350"/>
        <dbReference type="Rhea" id="RHEA-COMP:14399"/>
        <dbReference type="ChEBI" id="CHEBI:15378"/>
        <dbReference type="ChEBI" id="CHEBI:24646"/>
        <dbReference type="ChEBI" id="CHEBI:29033"/>
        <dbReference type="ChEBI" id="CHEBI:29034"/>
        <dbReference type="ChEBI" id="CHEBI:132124"/>
        <dbReference type="EC" id="7.1.1.8"/>
    </reaction>
</comment>
<evidence type="ECO:0000313" key="24">
    <source>
        <dbReference type="EMBL" id="EFH09486.1"/>
    </source>
</evidence>
<dbReference type="HOGENOM" id="CLU_055690_0_2_5"/>